<dbReference type="Proteomes" id="UP000237000">
    <property type="component" value="Unassembled WGS sequence"/>
</dbReference>
<evidence type="ECO:0000313" key="1">
    <source>
        <dbReference type="EMBL" id="PON91915.1"/>
    </source>
</evidence>
<sequence>MLDANHKDESALSAKVYEKVVNHRSENALSAEGDKGNITFDKLWMNSAKIWQKRNCCILILDTNGGN</sequence>
<reference evidence="2" key="1">
    <citation type="submission" date="2016-06" db="EMBL/GenBank/DDBJ databases">
        <title>Parallel loss of symbiosis genes in relatives of nitrogen-fixing non-legume Parasponia.</title>
        <authorList>
            <person name="Van Velzen R."/>
            <person name="Holmer R."/>
            <person name="Bu F."/>
            <person name="Rutten L."/>
            <person name="Van Zeijl A."/>
            <person name="Liu W."/>
            <person name="Santuari L."/>
            <person name="Cao Q."/>
            <person name="Sharma T."/>
            <person name="Shen D."/>
            <person name="Roswanjaya Y."/>
            <person name="Wardhani T."/>
            <person name="Kalhor M.S."/>
            <person name="Jansen J."/>
            <person name="Van den Hoogen J."/>
            <person name="Gungor B."/>
            <person name="Hartog M."/>
            <person name="Hontelez J."/>
            <person name="Verver J."/>
            <person name="Yang W.-C."/>
            <person name="Schijlen E."/>
            <person name="Repin R."/>
            <person name="Schilthuizen M."/>
            <person name="Schranz E."/>
            <person name="Heidstra R."/>
            <person name="Miyata K."/>
            <person name="Fedorova E."/>
            <person name="Kohlen W."/>
            <person name="Bisseling T."/>
            <person name="Smit S."/>
            <person name="Geurts R."/>
        </authorList>
    </citation>
    <scope>NUCLEOTIDE SEQUENCE [LARGE SCALE GENOMIC DNA]</scope>
    <source>
        <strain evidence="2">cv. RG33-2</strain>
    </source>
</reference>
<comment type="caution">
    <text evidence="1">The sequence shown here is derived from an EMBL/GenBank/DDBJ whole genome shotgun (WGS) entry which is preliminary data.</text>
</comment>
<accession>A0A2P5F2B1</accession>
<dbReference type="AlphaFoldDB" id="A0A2P5F2B1"/>
<keyword evidence="2" id="KW-1185">Reference proteome</keyword>
<proteinExistence type="predicted"/>
<dbReference type="EMBL" id="JXTC01000070">
    <property type="protein sequence ID" value="PON91915.1"/>
    <property type="molecule type" value="Genomic_DNA"/>
</dbReference>
<gene>
    <name evidence="1" type="ORF">TorRG33x02_122460</name>
</gene>
<dbReference type="OrthoDB" id="10273935at2759"/>
<evidence type="ECO:0000313" key="2">
    <source>
        <dbReference type="Proteomes" id="UP000237000"/>
    </source>
</evidence>
<name>A0A2P5F2B1_TREOI</name>
<protein>
    <submittedName>
        <fullName evidence="1">Uncharacterized protein</fullName>
    </submittedName>
</protein>
<dbReference type="InParanoid" id="A0A2P5F2B1"/>
<organism evidence="1 2">
    <name type="scientific">Trema orientale</name>
    <name type="common">Charcoal tree</name>
    <name type="synonym">Celtis orientalis</name>
    <dbReference type="NCBI Taxonomy" id="63057"/>
    <lineage>
        <taxon>Eukaryota</taxon>
        <taxon>Viridiplantae</taxon>
        <taxon>Streptophyta</taxon>
        <taxon>Embryophyta</taxon>
        <taxon>Tracheophyta</taxon>
        <taxon>Spermatophyta</taxon>
        <taxon>Magnoliopsida</taxon>
        <taxon>eudicotyledons</taxon>
        <taxon>Gunneridae</taxon>
        <taxon>Pentapetalae</taxon>
        <taxon>rosids</taxon>
        <taxon>fabids</taxon>
        <taxon>Rosales</taxon>
        <taxon>Cannabaceae</taxon>
        <taxon>Trema</taxon>
    </lineage>
</organism>